<evidence type="ECO:0008006" key="4">
    <source>
        <dbReference type="Google" id="ProtNLM"/>
    </source>
</evidence>
<name>A0A1F4UMR3_UNCKA</name>
<dbReference type="Proteomes" id="UP000178615">
    <property type="component" value="Unassembled WGS sequence"/>
</dbReference>
<proteinExistence type="predicted"/>
<evidence type="ECO:0000256" key="1">
    <source>
        <dbReference type="SAM" id="Phobius"/>
    </source>
</evidence>
<keyword evidence="1" id="KW-1133">Transmembrane helix</keyword>
<sequence>MLHISKFKKNFISIFLLAIVLIITIFTLKQFISNDKTKDNNPITEKTTSRPAIGVASMQDNDWFNTWANKDDMTVYFGNELDFSQIKRPPIGKVAWNVPNFSTVIKTKNLWLNKIDVIIYDYEMWDNTPQDEKDNPDVVAKTAQSFADENSKEFIFGTSWRMAVSGISVTEIRKANGNIDWSKYLDKDRIMKIVSNVNNYGVNATGLRDEFPNAYVDFINAITDYAVQVNPDINIVPVLDTRSTSAEEMFNMYKSFKSDVKLILIMGTVKDQPNINKFINIFN</sequence>
<evidence type="ECO:0000313" key="3">
    <source>
        <dbReference type="Proteomes" id="UP000178615"/>
    </source>
</evidence>
<evidence type="ECO:0000313" key="2">
    <source>
        <dbReference type="EMBL" id="OGC46265.1"/>
    </source>
</evidence>
<keyword evidence="1" id="KW-0472">Membrane</keyword>
<accession>A0A1F4UMR3</accession>
<dbReference type="EMBL" id="MEUV01000010">
    <property type="protein sequence ID" value="OGC46265.1"/>
    <property type="molecule type" value="Genomic_DNA"/>
</dbReference>
<comment type="caution">
    <text evidence="2">The sequence shown here is derived from an EMBL/GenBank/DDBJ whole genome shotgun (WGS) entry which is preliminary data.</text>
</comment>
<reference evidence="2 3" key="1">
    <citation type="journal article" date="2016" name="Nat. Commun.">
        <title>Thousands of microbial genomes shed light on interconnected biogeochemical processes in an aquifer system.</title>
        <authorList>
            <person name="Anantharaman K."/>
            <person name="Brown C.T."/>
            <person name="Hug L.A."/>
            <person name="Sharon I."/>
            <person name="Castelle C.J."/>
            <person name="Probst A.J."/>
            <person name="Thomas B.C."/>
            <person name="Singh A."/>
            <person name="Wilkins M.J."/>
            <person name="Karaoz U."/>
            <person name="Brodie E.L."/>
            <person name="Williams K.H."/>
            <person name="Hubbard S.S."/>
            <person name="Banfield J.F."/>
        </authorList>
    </citation>
    <scope>NUCLEOTIDE SEQUENCE [LARGE SCALE GENOMIC DNA]</scope>
</reference>
<gene>
    <name evidence="2" type="ORF">A2V49_04665</name>
</gene>
<feature type="transmembrane region" description="Helical" evidence="1">
    <location>
        <begin position="12"/>
        <end position="32"/>
    </location>
</feature>
<keyword evidence="1" id="KW-0812">Transmembrane</keyword>
<organism evidence="2 3">
    <name type="scientific">candidate division WWE3 bacterium RBG_19FT_COMBO_34_6</name>
    <dbReference type="NCBI Taxonomy" id="1802612"/>
    <lineage>
        <taxon>Bacteria</taxon>
        <taxon>Katanobacteria</taxon>
    </lineage>
</organism>
<protein>
    <recommendedName>
        <fullName evidence="4">Glycoside-hydrolase family GH114 TIM-barrel domain-containing protein</fullName>
    </recommendedName>
</protein>
<dbReference type="AlphaFoldDB" id="A0A1F4UMR3"/>